<evidence type="ECO:0000313" key="7">
    <source>
        <dbReference type="Proteomes" id="UP000660885"/>
    </source>
</evidence>
<proteinExistence type="predicted"/>
<organism evidence="6 7">
    <name type="scientific">Belnapia arida</name>
    <dbReference type="NCBI Taxonomy" id="2804533"/>
    <lineage>
        <taxon>Bacteria</taxon>
        <taxon>Pseudomonadati</taxon>
        <taxon>Pseudomonadota</taxon>
        <taxon>Alphaproteobacteria</taxon>
        <taxon>Acetobacterales</taxon>
        <taxon>Roseomonadaceae</taxon>
        <taxon>Belnapia</taxon>
    </lineage>
</organism>
<dbReference type="EC" id="2.7.13.3" evidence="2"/>
<protein>
    <recommendedName>
        <fullName evidence="2">histidine kinase</fullName>
        <ecNumber evidence="2">2.7.13.3</ecNumber>
    </recommendedName>
</protein>
<dbReference type="Proteomes" id="UP000660885">
    <property type="component" value="Unassembled WGS sequence"/>
</dbReference>
<dbReference type="EMBL" id="JAETWB010000016">
    <property type="protein sequence ID" value="MBL6080667.1"/>
    <property type="molecule type" value="Genomic_DNA"/>
</dbReference>
<name>A0ABS1U7L0_9PROT</name>
<keyword evidence="3" id="KW-0808">Transferase</keyword>
<dbReference type="InterPro" id="IPR050351">
    <property type="entry name" value="BphY/WalK/GraS-like"/>
</dbReference>
<comment type="caution">
    <text evidence="6">The sequence shown here is derived from an EMBL/GenBank/DDBJ whole genome shotgun (WGS) entry which is preliminary data.</text>
</comment>
<keyword evidence="4" id="KW-0418">Kinase</keyword>
<gene>
    <name evidence="6" type="ORF">JMJ56_21860</name>
</gene>
<dbReference type="PRINTS" id="PR00344">
    <property type="entry name" value="BCTRLSENSOR"/>
</dbReference>
<dbReference type="PANTHER" id="PTHR42878">
    <property type="entry name" value="TWO-COMPONENT HISTIDINE KINASE"/>
    <property type="match status" value="1"/>
</dbReference>
<dbReference type="Pfam" id="PF02518">
    <property type="entry name" value="HATPase_c"/>
    <property type="match status" value="1"/>
</dbReference>
<evidence type="ECO:0000313" key="6">
    <source>
        <dbReference type="EMBL" id="MBL6080667.1"/>
    </source>
</evidence>
<comment type="catalytic activity">
    <reaction evidence="1">
        <text>ATP + protein L-histidine = ADP + protein N-phospho-L-histidine.</text>
        <dbReference type="EC" id="2.7.13.3"/>
    </reaction>
</comment>
<evidence type="ECO:0000256" key="2">
    <source>
        <dbReference type="ARBA" id="ARBA00012438"/>
    </source>
</evidence>
<reference evidence="6 7" key="1">
    <citation type="submission" date="2021-01" db="EMBL/GenBank/DDBJ databases">
        <title>Belnapia mucosa sp. nov. and Belnapia arida sp. nov., isolated from the Tabernas Desert (Almeria, Spain).</title>
        <authorList>
            <person name="Molina-Menor E."/>
            <person name="Vidal-Verdu A."/>
            <person name="Calonge A."/>
            <person name="Satari L."/>
            <person name="Pereto J."/>
            <person name="Porcar M."/>
        </authorList>
    </citation>
    <scope>NUCLEOTIDE SEQUENCE [LARGE SCALE GENOMIC DNA]</scope>
    <source>
        <strain evidence="6 7">T18</strain>
    </source>
</reference>
<keyword evidence="7" id="KW-1185">Reference proteome</keyword>
<dbReference type="Gene3D" id="3.30.565.10">
    <property type="entry name" value="Histidine kinase-like ATPase, C-terminal domain"/>
    <property type="match status" value="1"/>
</dbReference>
<dbReference type="SUPFAM" id="SSF55874">
    <property type="entry name" value="ATPase domain of HSP90 chaperone/DNA topoisomerase II/histidine kinase"/>
    <property type="match status" value="1"/>
</dbReference>
<evidence type="ECO:0000256" key="1">
    <source>
        <dbReference type="ARBA" id="ARBA00000085"/>
    </source>
</evidence>
<dbReference type="InterPro" id="IPR036890">
    <property type="entry name" value="HATPase_C_sf"/>
</dbReference>
<evidence type="ECO:0000256" key="3">
    <source>
        <dbReference type="ARBA" id="ARBA00022679"/>
    </source>
</evidence>
<sequence>MGGGQRHRHPSRTPRQDFRVFERLHGQKAYPGTGIGLAIVKKGIEPLGGTVGVVSEPGRGSRFWFELPKENSDHGHV</sequence>
<dbReference type="InterPro" id="IPR004358">
    <property type="entry name" value="Sig_transdc_His_kin-like_C"/>
</dbReference>
<dbReference type="InterPro" id="IPR003594">
    <property type="entry name" value="HATPase_dom"/>
</dbReference>
<accession>A0ABS1U7L0</accession>
<evidence type="ECO:0000256" key="4">
    <source>
        <dbReference type="ARBA" id="ARBA00022777"/>
    </source>
</evidence>
<feature type="domain" description="Histidine kinase/HSP90-like ATPase" evidence="5">
    <location>
        <begin position="19"/>
        <end position="70"/>
    </location>
</feature>
<evidence type="ECO:0000259" key="5">
    <source>
        <dbReference type="Pfam" id="PF02518"/>
    </source>
</evidence>
<dbReference type="PANTHER" id="PTHR42878:SF15">
    <property type="entry name" value="BACTERIOPHYTOCHROME"/>
    <property type="match status" value="1"/>
</dbReference>